<accession>A0AAE0SWM9</accession>
<reference evidence="1" key="1">
    <citation type="journal article" date="2021" name="Genome Biol. Evol.">
        <title>A High-Quality Reference Genome for a Parasitic Bivalve with Doubly Uniparental Inheritance (Bivalvia: Unionida).</title>
        <authorList>
            <person name="Smith C.H."/>
        </authorList>
    </citation>
    <scope>NUCLEOTIDE SEQUENCE</scope>
    <source>
        <strain evidence="1">CHS0354</strain>
    </source>
</reference>
<comment type="caution">
    <text evidence="1">The sequence shown here is derived from an EMBL/GenBank/DDBJ whole genome shotgun (WGS) entry which is preliminary data.</text>
</comment>
<dbReference type="EMBL" id="JAEAOA010001716">
    <property type="protein sequence ID" value="KAK3599291.1"/>
    <property type="molecule type" value="Genomic_DNA"/>
</dbReference>
<dbReference type="Proteomes" id="UP001195483">
    <property type="component" value="Unassembled WGS sequence"/>
</dbReference>
<organism evidence="1 2">
    <name type="scientific">Potamilus streckersoni</name>
    <dbReference type="NCBI Taxonomy" id="2493646"/>
    <lineage>
        <taxon>Eukaryota</taxon>
        <taxon>Metazoa</taxon>
        <taxon>Spiralia</taxon>
        <taxon>Lophotrochozoa</taxon>
        <taxon>Mollusca</taxon>
        <taxon>Bivalvia</taxon>
        <taxon>Autobranchia</taxon>
        <taxon>Heteroconchia</taxon>
        <taxon>Palaeoheterodonta</taxon>
        <taxon>Unionida</taxon>
        <taxon>Unionoidea</taxon>
        <taxon>Unionidae</taxon>
        <taxon>Ambleminae</taxon>
        <taxon>Lampsilini</taxon>
        <taxon>Potamilus</taxon>
    </lineage>
</organism>
<proteinExistence type="predicted"/>
<keyword evidence="2" id="KW-1185">Reference proteome</keyword>
<name>A0AAE0SWM9_9BIVA</name>
<evidence type="ECO:0000313" key="2">
    <source>
        <dbReference type="Proteomes" id="UP001195483"/>
    </source>
</evidence>
<gene>
    <name evidence="1" type="ORF">CHS0354_028647</name>
</gene>
<reference evidence="1" key="2">
    <citation type="journal article" date="2021" name="Genome Biol. Evol.">
        <title>Developing a high-quality reference genome for a parasitic bivalve with doubly uniparental inheritance (Bivalvia: Unionida).</title>
        <authorList>
            <person name="Smith C.H."/>
        </authorList>
    </citation>
    <scope>NUCLEOTIDE SEQUENCE</scope>
    <source>
        <strain evidence="1">CHS0354</strain>
        <tissue evidence="1">Mantle</tissue>
    </source>
</reference>
<sequence>MKSKICIAVVINFTYKPNVDDVSGKLDEIQQRRDGRYTLPSEYRFVKDLQEYMTESNMDVKALLRLARAIEIVRTLIGDEICLRSRVDNILHVKLIKPVRIKTLVMAIST</sequence>
<protein>
    <submittedName>
        <fullName evidence="1">Uncharacterized protein</fullName>
    </submittedName>
</protein>
<dbReference type="AlphaFoldDB" id="A0AAE0SWM9"/>
<reference evidence="1" key="3">
    <citation type="submission" date="2023-05" db="EMBL/GenBank/DDBJ databases">
        <authorList>
            <person name="Smith C.H."/>
        </authorList>
    </citation>
    <scope>NUCLEOTIDE SEQUENCE</scope>
    <source>
        <strain evidence="1">CHS0354</strain>
        <tissue evidence="1">Mantle</tissue>
    </source>
</reference>
<evidence type="ECO:0000313" key="1">
    <source>
        <dbReference type="EMBL" id="KAK3599291.1"/>
    </source>
</evidence>